<evidence type="ECO:0000313" key="2">
    <source>
        <dbReference type="Proteomes" id="UP001529510"/>
    </source>
</evidence>
<dbReference type="EMBL" id="JAMKFB020000008">
    <property type="protein sequence ID" value="KAL0185623.1"/>
    <property type="molecule type" value="Genomic_DNA"/>
</dbReference>
<gene>
    <name evidence="1" type="ORF">M9458_017293</name>
</gene>
<evidence type="ECO:0000313" key="1">
    <source>
        <dbReference type="EMBL" id="KAL0185623.1"/>
    </source>
</evidence>
<organism evidence="1 2">
    <name type="scientific">Cirrhinus mrigala</name>
    <name type="common">Mrigala</name>
    <dbReference type="NCBI Taxonomy" id="683832"/>
    <lineage>
        <taxon>Eukaryota</taxon>
        <taxon>Metazoa</taxon>
        <taxon>Chordata</taxon>
        <taxon>Craniata</taxon>
        <taxon>Vertebrata</taxon>
        <taxon>Euteleostomi</taxon>
        <taxon>Actinopterygii</taxon>
        <taxon>Neopterygii</taxon>
        <taxon>Teleostei</taxon>
        <taxon>Ostariophysi</taxon>
        <taxon>Cypriniformes</taxon>
        <taxon>Cyprinidae</taxon>
        <taxon>Labeoninae</taxon>
        <taxon>Labeonini</taxon>
        <taxon>Cirrhinus</taxon>
    </lineage>
</organism>
<name>A0ABD0QHQ4_CIRMR</name>
<comment type="caution">
    <text evidence="1">The sequence shown here is derived from an EMBL/GenBank/DDBJ whole genome shotgun (WGS) entry which is preliminary data.</text>
</comment>
<accession>A0ABD0QHQ4</accession>
<proteinExistence type="predicted"/>
<keyword evidence="2" id="KW-1185">Reference proteome</keyword>
<dbReference type="AlphaFoldDB" id="A0ABD0QHQ4"/>
<sequence>MRSCLEAPAPWFGTAMYEQGTAMGRVVRRTVVTTDASLSGWGPLCDGRPAFGVWARDQKLWHINCLEMESVRLALPNFLLFERPPCFYLSGQHGGGQGGVRSCALQGLARLFLRQKRTPTVGRWPT</sequence>
<protein>
    <submittedName>
        <fullName evidence="1">Uncharacterized protein</fullName>
    </submittedName>
</protein>
<dbReference type="Proteomes" id="UP001529510">
    <property type="component" value="Unassembled WGS sequence"/>
</dbReference>
<feature type="non-terminal residue" evidence="1">
    <location>
        <position position="126"/>
    </location>
</feature>
<reference evidence="1 2" key="1">
    <citation type="submission" date="2024-05" db="EMBL/GenBank/DDBJ databases">
        <title>Genome sequencing and assembly of Indian major carp, Cirrhinus mrigala (Hamilton, 1822).</title>
        <authorList>
            <person name="Mohindra V."/>
            <person name="Chowdhury L.M."/>
            <person name="Lal K."/>
            <person name="Jena J.K."/>
        </authorList>
    </citation>
    <scope>NUCLEOTIDE SEQUENCE [LARGE SCALE GENOMIC DNA]</scope>
    <source>
        <strain evidence="1">CM1030</strain>
        <tissue evidence="1">Blood</tissue>
    </source>
</reference>